<keyword evidence="6 7" id="KW-0742">SOS response</keyword>
<dbReference type="InterPro" id="IPR035901">
    <property type="entry name" value="GIY-YIG_endonuc_sf"/>
</dbReference>
<comment type="caution">
    <text evidence="11">The sequence shown here is derived from an EMBL/GenBank/DDBJ whole genome shotgun (WGS) entry which is preliminary data.</text>
</comment>
<evidence type="ECO:0000256" key="5">
    <source>
        <dbReference type="ARBA" id="ARBA00023204"/>
    </source>
</evidence>
<comment type="subcellular location">
    <subcellularLocation>
        <location evidence="7">Cytoplasm</location>
    </subcellularLocation>
</comment>
<comment type="similarity">
    <text evidence="7">Belongs to the UvrC family.</text>
</comment>
<reference evidence="11" key="2">
    <citation type="journal article" date="2021" name="PeerJ">
        <title>Extensive microbial diversity within the chicken gut microbiome revealed by metagenomics and culture.</title>
        <authorList>
            <person name="Gilroy R."/>
            <person name="Ravi A."/>
            <person name="Getino M."/>
            <person name="Pursley I."/>
            <person name="Horton D.L."/>
            <person name="Alikhan N.F."/>
            <person name="Baker D."/>
            <person name="Gharbi K."/>
            <person name="Hall N."/>
            <person name="Watson M."/>
            <person name="Adriaenssens E.M."/>
            <person name="Foster-Nyarko E."/>
            <person name="Jarju S."/>
            <person name="Secka A."/>
            <person name="Antonio M."/>
            <person name="Oren A."/>
            <person name="Chaudhuri R.R."/>
            <person name="La Ragione R."/>
            <person name="Hildebrand F."/>
            <person name="Pallen M.J."/>
        </authorList>
    </citation>
    <scope>NUCLEOTIDE SEQUENCE</scope>
    <source>
        <strain evidence="11">CHK186-9395</strain>
    </source>
</reference>
<dbReference type="SMART" id="SM00465">
    <property type="entry name" value="GIYc"/>
    <property type="match status" value="1"/>
</dbReference>
<dbReference type="PROSITE" id="PS50164">
    <property type="entry name" value="GIY_YIG"/>
    <property type="match status" value="1"/>
</dbReference>
<dbReference type="GO" id="GO:0009381">
    <property type="term" value="F:excinuclease ABC activity"/>
    <property type="evidence" value="ECO:0007669"/>
    <property type="project" value="UniProtKB-UniRule"/>
</dbReference>
<dbReference type="Gene3D" id="1.10.150.20">
    <property type="entry name" value="5' to 3' exonuclease, C-terminal subdomain"/>
    <property type="match status" value="1"/>
</dbReference>
<reference evidence="11" key="1">
    <citation type="submission" date="2020-10" db="EMBL/GenBank/DDBJ databases">
        <authorList>
            <person name="Gilroy R."/>
        </authorList>
    </citation>
    <scope>NUCLEOTIDE SEQUENCE</scope>
    <source>
        <strain evidence="11">CHK186-9395</strain>
    </source>
</reference>
<dbReference type="SUPFAM" id="SSF82771">
    <property type="entry name" value="GIY-YIG endonuclease"/>
    <property type="match status" value="1"/>
</dbReference>
<evidence type="ECO:0000259" key="9">
    <source>
        <dbReference type="PROSITE" id="PS50164"/>
    </source>
</evidence>
<dbReference type="InterPro" id="IPR004791">
    <property type="entry name" value="UvrC"/>
</dbReference>
<dbReference type="NCBIfam" id="NF001824">
    <property type="entry name" value="PRK00558.1-5"/>
    <property type="match status" value="1"/>
</dbReference>
<dbReference type="Pfam" id="PF08459">
    <property type="entry name" value="UvrC_RNaseH_dom"/>
    <property type="match status" value="1"/>
</dbReference>
<comment type="function">
    <text evidence="7">The UvrABC repair system catalyzes the recognition and processing of DNA lesions. UvrC both incises the 5' and 3' sides of the lesion. The N-terminal half is responsible for the 3' incision and the C-terminal half is responsible for the 5' incision.</text>
</comment>
<dbReference type="NCBIfam" id="TIGR00194">
    <property type="entry name" value="uvrC"/>
    <property type="match status" value="1"/>
</dbReference>
<dbReference type="Gene3D" id="3.40.1440.10">
    <property type="entry name" value="GIY-YIG endonuclease"/>
    <property type="match status" value="1"/>
</dbReference>
<feature type="domain" description="UVR" evidence="8">
    <location>
        <begin position="205"/>
        <end position="240"/>
    </location>
</feature>
<dbReference type="InterPro" id="IPR000305">
    <property type="entry name" value="GIY-YIG_endonuc"/>
</dbReference>
<dbReference type="Gene3D" id="3.30.420.340">
    <property type="entry name" value="UvrC, RNAse H endonuclease domain"/>
    <property type="match status" value="1"/>
</dbReference>
<keyword evidence="5 7" id="KW-0234">DNA repair</keyword>
<evidence type="ECO:0000259" key="8">
    <source>
        <dbReference type="PROSITE" id="PS50151"/>
    </source>
</evidence>
<dbReference type="AlphaFoldDB" id="A0A9D1SZD2"/>
<gene>
    <name evidence="7 11" type="primary">uvrC</name>
    <name evidence="11" type="ORF">IAA62_04680</name>
</gene>
<dbReference type="InterPro" id="IPR050066">
    <property type="entry name" value="UvrABC_protein_C"/>
</dbReference>
<dbReference type="InterPro" id="IPR036876">
    <property type="entry name" value="UVR_dom_sf"/>
</dbReference>
<dbReference type="Pfam" id="PF02151">
    <property type="entry name" value="UVR"/>
    <property type="match status" value="1"/>
</dbReference>
<feature type="domain" description="GIY-YIG" evidence="9">
    <location>
        <begin position="14"/>
        <end position="93"/>
    </location>
</feature>
<dbReference type="PROSITE" id="PS50151">
    <property type="entry name" value="UVR"/>
    <property type="match status" value="1"/>
</dbReference>
<dbReference type="GO" id="GO:0009380">
    <property type="term" value="C:excinuclease repair complex"/>
    <property type="evidence" value="ECO:0007669"/>
    <property type="project" value="InterPro"/>
</dbReference>
<keyword evidence="3 7" id="KW-0228">DNA excision</keyword>
<proteinExistence type="inferred from homology"/>
<name>A0A9D1SZD2_9FIRM</name>
<dbReference type="InterPro" id="IPR010994">
    <property type="entry name" value="RuvA_2-like"/>
</dbReference>
<dbReference type="InterPro" id="IPR001943">
    <property type="entry name" value="UVR_dom"/>
</dbReference>
<evidence type="ECO:0000259" key="10">
    <source>
        <dbReference type="PROSITE" id="PS50165"/>
    </source>
</evidence>
<sequence>MTDILKQKLETLPTDSGVYVMRNVDGEVIYVGKAKNLKNRVSSYFRKDSARAQKVKSMVEKIYDLDYFITLSEQDALALESNLIKKYQPFFNILLKDGKAFPYIKISLNEDFPKLEIVRRLKKDKAKYFGPYFGGISASEILKTINSAFPVRTCNLKIVEGKKAKRECLNYSLGLCSAPCTGRITKAEYSKILDKITDFLNGNDHEIEKILKEKMEKEAERENFEKALELRDRLKMIAKLKERVIANMPKDVTLDAFAFDSNGLSGAISTIVVRGGKILGVQNLSVIDASIDEGEALSSFIVQYYKHQKVPKVILTSAQISNSTALEEFLGEEHKVDVVFPQKGYKKSIIDMAKKNAREHLEKFITKDKQKYNRTYGALEQLQKELNLSRLPKRIECYDISNTSGVLSVASMVVFENGEPKRSHYRKFKIKTVDGPNDFASLKEVLSRRLAELDKGENESFKNRPDLIVIDGGKGQLSSTYEVIKPYGIDTISLAKQFEEVYFPNNSIPKMLKRGSAELKILQNIRDEAHRFAITFHKSLRNKNTFKSPLDDIYGLGEIKKAALLKTFKTSEGVAAASIEELNLVRGIDLALATRIYNHFHESEEK</sequence>
<dbReference type="Pfam" id="PF01541">
    <property type="entry name" value="GIY-YIG"/>
    <property type="match status" value="1"/>
</dbReference>
<evidence type="ECO:0000256" key="6">
    <source>
        <dbReference type="ARBA" id="ARBA00023236"/>
    </source>
</evidence>
<dbReference type="EMBL" id="DVOJ01000015">
    <property type="protein sequence ID" value="HIV01827.1"/>
    <property type="molecule type" value="Genomic_DNA"/>
</dbReference>
<dbReference type="PANTHER" id="PTHR30562">
    <property type="entry name" value="UVRC/OXIDOREDUCTASE"/>
    <property type="match status" value="1"/>
</dbReference>
<keyword evidence="4 7" id="KW-0267">Excision nuclease</keyword>
<accession>A0A9D1SZD2</accession>
<dbReference type="GO" id="GO:0005737">
    <property type="term" value="C:cytoplasm"/>
    <property type="evidence" value="ECO:0007669"/>
    <property type="project" value="UniProtKB-SubCell"/>
</dbReference>
<evidence type="ECO:0000256" key="4">
    <source>
        <dbReference type="ARBA" id="ARBA00022881"/>
    </source>
</evidence>
<dbReference type="PROSITE" id="PS50165">
    <property type="entry name" value="UVRC"/>
    <property type="match status" value="1"/>
</dbReference>
<evidence type="ECO:0000256" key="3">
    <source>
        <dbReference type="ARBA" id="ARBA00022769"/>
    </source>
</evidence>
<dbReference type="SUPFAM" id="SSF46600">
    <property type="entry name" value="C-terminal UvrC-binding domain of UvrB"/>
    <property type="match status" value="1"/>
</dbReference>
<protein>
    <recommendedName>
        <fullName evidence="7">UvrABC system protein C</fullName>
        <shortName evidence="7">Protein UvrC</shortName>
    </recommendedName>
    <alternativeName>
        <fullName evidence="7">Excinuclease ABC subunit C</fullName>
    </alternativeName>
</protein>
<dbReference type="GO" id="GO:0006289">
    <property type="term" value="P:nucleotide-excision repair"/>
    <property type="evidence" value="ECO:0007669"/>
    <property type="project" value="UniProtKB-UniRule"/>
</dbReference>
<feature type="domain" description="UvrC family homology region profile" evidence="10">
    <location>
        <begin position="267"/>
        <end position="484"/>
    </location>
</feature>
<dbReference type="InterPro" id="IPR001162">
    <property type="entry name" value="UvrC_RNase_H_dom"/>
</dbReference>
<evidence type="ECO:0000313" key="12">
    <source>
        <dbReference type="Proteomes" id="UP000886861"/>
    </source>
</evidence>
<dbReference type="Proteomes" id="UP000886861">
    <property type="component" value="Unassembled WGS sequence"/>
</dbReference>
<evidence type="ECO:0000256" key="7">
    <source>
        <dbReference type="HAMAP-Rule" id="MF_00203"/>
    </source>
</evidence>
<dbReference type="FunFam" id="3.40.1440.10:FF:000001">
    <property type="entry name" value="UvrABC system protein C"/>
    <property type="match status" value="1"/>
</dbReference>
<comment type="subunit">
    <text evidence="7">Interacts with UvrB in an incision complex.</text>
</comment>
<keyword evidence="2 7" id="KW-0227">DNA damage</keyword>
<dbReference type="GO" id="GO:0009432">
    <property type="term" value="P:SOS response"/>
    <property type="evidence" value="ECO:0007669"/>
    <property type="project" value="UniProtKB-UniRule"/>
</dbReference>
<keyword evidence="1 7" id="KW-0963">Cytoplasm</keyword>
<evidence type="ECO:0000256" key="1">
    <source>
        <dbReference type="ARBA" id="ARBA00022490"/>
    </source>
</evidence>
<evidence type="ECO:0000313" key="11">
    <source>
        <dbReference type="EMBL" id="HIV01827.1"/>
    </source>
</evidence>
<dbReference type="HAMAP" id="MF_00203">
    <property type="entry name" value="UvrC"/>
    <property type="match status" value="1"/>
</dbReference>
<dbReference type="SUPFAM" id="SSF47781">
    <property type="entry name" value="RuvA domain 2-like"/>
    <property type="match status" value="1"/>
</dbReference>
<evidence type="ECO:0000256" key="2">
    <source>
        <dbReference type="ARBA" id="ARBA00022763"/>
    </source>
</evidence>
<dbReference type="InterPro" id="IPR038476">
    <property type="entry name" value="UvrC_RNase_H_dom_sf"/>
</dbReference>
<dbReference type="Pfam" id="PF22920">
    <property type="entry name" value="UvrC_RNaseH"/>
    <property type="match status" value="1"/>
</dbReference>
<dbReference type="CDD" id="cd10434">
    <property type="entry name" value="GIY-YIG_UvrC_Cho"/>
    <property type="match status" value="1"/>
</dbReference>
<dbReference type="PANTHER" id="PTHR30562:SF1">
    <property type="entry name" value="UVRABC SYSTEM PROTEIN C"/>
    <property type="match status" value="1"/>
</dbReference>
<organism evidence="11 12">
    <name type="scientific">Candidatus Caccopulliclostridium gallistercoris</name>
    <dbReference type="NCBI Taxonomy" id="2840719"/>
    <lineage>
        <taxon>Bacteria</taxon>
        <taxon>Bacillati</taxon>
        <taxon>Bacillota</taxon>
        <taxon>Clostridia</taxon>
        <taxon>Candidatus Caccopulliclostridium</taxon>
    </lineage>
</organism>
<dbReference type="GO" id="GO:0003677">
    <property type="term" value="F:DNA binding"/>
    <property type="evidence" value="ECO:0007669"/>
    <property type="project" value="UniProtKB-UniRule"/>
</dbReference>
<dbReference type="InterPro" id="IPR047296">
    <property type="entry name" value="GIY-YIG_UvrC_Cho"/>
</dbReference>